<dbReference type="InterPro" id="IPR037923">
    <property type="entry name" value="HTH-like"/>
</dbReference>
<dbReference type="GO" id="GO:0003700">
    <property type="term" value="F:DNA-binding transcription factor activity"/>
    <property type="evidence" value="ECO:0007669"/>
    <property type="project" value="InterPro"/>
</dbReference>
<keyword evidence="3" id="KW-0804">Transcription</keyword>
<accession>A0A4P7D0P3</accession>
<dbReference type="Pfam" id="PF02311">
    <property type="entry name" value="AraC_binding"/>
    <property type="match status" value="1"/>
</dbReference>
<keyword evidence="6" id="KW-1185">Reference proteome</keyword>
<evidence type="ECO:0000313" key="6">
    <source>
        <dbReference type="Proteomes" id="UP000295727"/>
    </source>
</evidence>
<keyword evidence="1" id="KW-0805">Transcription regulation</keyword>
<dbReference type="EMBL" id="CP038149">
    <property type="protein sequence ID" value="QBR00280.1"/>
    <property type="molecule type" value="Genomic_DNA"/>
</dbReference>
<dbReference type="InterPro" id="IPR018060">
    <property type="entry name" value="HTH_AraC"/>
</dbReference>
<protein>
    <submittedName>
        <fullName evidence="5">AraC family transcriptional regulator</fullName>
    </submittedName>
</protein>
<dbReference type="InterPro" id="IPR050204">
    <property type="entry name" value="AraC_XylS_family_regulators"/>
</dbReference>
<name>A0A4P7D0P3_9BURK</name>
<dbReference type="RefSeq" id="WP_134753798.1">
    <property type="nucleotide sequence ID" value="NZ_CP038149.1"/>
</dbReference>
<dbReference type="PANTHER" id="PTHR46796:SF2">
    <property type="entry name" value="TRANSCRIPTIONAL REGULATORY PROTEIN"/>
    <property type="match status" value="1"/>
</dbReference>
<evidence type="ECO:0000256" key="3">
    <source>
        <dbReference type="ARBA" id="ARBA00023163"/>
    </source>
</evidence>
<sequence>MSTANDSVRFHATHVREVDAMTAASARSFARHAHDQYGIGVIDAGGHVSLSDAGVVEAVPGNLILVNPGEVHDGRPLGAGARRWRMLYFEPRWIDALQADITQGDDAGFALFAPVIADPRLRALFDAAFGYATAARGDLAAMAFDGAALDAMTRLVRDLGHRRPLAPCSPLAVARVREMIDADPGQAFSLAELAGAAGLSRFQLHRGFVQAFGVPPHQYILHCRVGLARRLLKAGHAPAQAALAAGFCDQSHLNRAFARQFGVSPGRYRLAQGAGPA</sequence>
<dbReference type="SUPFAM" id="SSF46689">
    <property type="entry name" value="Homeodomain-like"/>
    <property type="match status" value="2"/>
</dbReference>
<dbReference type="PANTHER" id="PTHR46796">
    <property type="entry name" value="HTH-TYPE TRANSCRIPTIONAL ACTIVATOR RHAS-RELATED"/>
    <property type="match status" value="1"/>
</dbReference>
<dbReference type="Pfam" id="PF12833">
    <property type="entry name" value="HTH_18"/>
    <property type="match status" value="1"/>
</dbReference>
<feature type="domain" description="HTH araC/xylS-type" evidence="4">
    <location>
        <begin position="174"/>
        <end position="271"/>
    </location>
</feature>
<organism evidence="5 6">
    <name type="scientific">Paraburkholderia pallida</name>
    <dbReference type="NCBI Taxonomy" id="2547399"/>
    <lineage>
        <taxon>Bacteria</taxon>
        <taxon>Pseudomonadati</taxon>
        <taxon>Pseudomonadota</taxon>
        <taxon>Betaproteobacteria</taxon>
        <taxon>Burkholderiales</taxon>
        <taxon>Burkholderiaceae</taxon>
        <taxon>Paraburkholderia</taxon>
    </lineage>
</organism>
<evidence type="ECO:0000259" key="4">
    <source>
        <dbReference type="PROSITE" id="PS01124"/>
    </source>
</evidence>
<evidence type="ECO:0000313" key="5">
    <source>
        <dbReference type="EMBL" id="QBR00280.1"/>
    </source>
</evidence>
<gene>
    <name evidence="5" type="ORF">E1956_24800</name>
</gene>
<evidence type="ECO:0000256" key="2">
    <source>
        <dbReference type="ARBA" id="ARBA00023125"/>
    </source>
</evidence>
<dbReference type="Gene3D" id="1.10.10.60">
    <property type="entry name" value="Homeodomain-like"/>
    <property type="match status" value="1"/>
</dbReference>
<dbReference type="AlphaFoldDB" id="A0A4P7D0P3"/>
<keyword evidence="2" id="KW-0238">DNA-binding</keyword>
<evidence type="ECO:0000256" key="1">
    <source>
        <dbReference type="ARBA" id="ARBA00023015"/>
    </source>
</evidence>
<dbReference type="OrthoDB" id="9809338at2"/>
<dbReference type="Proteomes" id="UP000295727">
    <property type="component" value="Chromosome 2"/>
</dbReference>
<dbReference type="SMART" id="SM00342">
    <property type="entry name" value="HTH_ARAC"/>
    <property type="match status" value="1"/>
</dbReference>
<dbReference type="GO" id="GO:0043565">
    <property type="term" value="F:sequence-specific DNA binding"/>
    <property type="evidence" value="ECO:0007669"/>
    <property type="project" value="InterPro"/>
</dbReference>
<dbReference type="InterPro" id="IPR003313">
    <property type="entry name" value="AraC-bd"/>
</dbReference>
<dbReference type="PROSITE" id="PS01124">
    <property type="entry name" value="HTH_ARAC_FAMILY_2"/>
    <property type="match status" value="1"/>
</dbReference>
<reference evidence="5 6" key="1">
    <citation type="submission" date="2019-03" db="EMBL/GenBank/DDBJ databases">
        <title>Paraburkholderia sp. 7MH5, isolated from subtropical forest soil.</title>
        <authorList>
            <person name="Gao Z.-H."/>
            <person name="Qiu L.-H."/>
        </authorList>
    </citation>
    <scope>NUCLEOTIDE SEQUENCE [LARGE SCALE GENOMIC DNA]</scope>
    <source>
        <strain evidence="5 6">7MH5</strain>
    </source>
</reference>
<dbReference type="SUPFAM" id="SSF51215">
    <property type="entry name" value="Regulatory protein AraC"/>
    <property type="match status" value="1"/>
</dbReference>
<dbReference type="InterPro" id="IPR009057">
    <property type="entry name" value="Homeodomain-like_sf"/>
</dbReference>
<dbReference type="KEGG" id="ppai:E1956_24800"/>
<proteinExistence type="predicted"/>